<evidence type="ECO:0000313" key="6">
    <source>
        <dbReference type="Proteomes" id="UP001164746"/>
    </source>
</evidence>
<protein>
    <submittedName>
        <fullName evidence="5">MFS4B-like protein</fullName>
    </submittedName>
</protein>
<gene>
    <name evidence="5" type="ORF">MAR_006022</name>
</gene>
<keyword evidence="3 4" id="KW-0472">Membrane</keyword>
<feature type="transmembrane region" description="Helical" evidence="4">
    <location>
        <begin position="319"/>
        <end position="340"/>
    </location>
</feature>
<name>A0ABY7D8X8_MYAAR</name>
<dbReference type="Pfam" id="PF07690">
    <property type="entry name" value="MFS_1"/>
    <property type="match status" value="1"/>
</dbReference>
<sequence length="462" mass="51553">MTQTESDRDVQGNAIDEAENVVAGAVDTDSFLPVPETELKDVLSIVLDDEAAVDYKKLGLCHRLRVDHPFRRRFIHSFWLFWSLFGLGWMVGLVGPSFSDLRQIVKQDLDSGSWLFTTASIGYLLGSILGGANADMVSIWDEEGRPYMQAMHAFFGAGGIVAPLVIEPFLSEKIMENVTNGNSTELVTVYGETNIHSAFLISLAVIITCALPFFYMYFRICCCRISHKMAAKKMDQKRPAKLPVGLKLVLCIFLSACMMSYCAVEDTFSGFLATFCVDYLQWDKSTSSYATSLHWGAFTVGRFLGIILIKIFRPVQLLCGYMICLILAFIGLFIACITMTEPAVWVFIPAAGFFMSVIFPCIFTWTEESILEVTGKISAMFLISASSGLLLNPLFVGYLMKNIAPISFLYVLTVESFLCLSLFIVIYFLVKKYIKTGPRSKTFEIVIPPPEEMTTLSVEENP</sequence>
<evidence type="ECO:0000256" key="1">
    <source>
        <dbReference type="ARBA" id="ARBA00022692"/>
    </source>
</evidence>
<feature type="transmembrane region" description="Helical" evidence="4">
    <location>
        <begin position="346"/>
        <end position="365"/>
    </location>
</feature>
<feature type="transmembrane region" description="Helical" evidence="4">
    <location>
        <begin position="146"/>
        <end position="166"/>
    </location>
</feature>
<dbReference type="EMBL" id="CP111012">
    <property type="protein sequence ID" value="WAQ93551.1"/>
    <property type="molecule type" value="Genomic_DNA"/>
</dbReference>
<reference evidence="5" key="1">
    <citation type="submission" date="2022-11" db="EMBL/GenBank/DDBJ databases">
        <title>Centuries of genome instability and evolution in soft-shell clam transmissible cancer (bioRxiv).</title>
        <authorList>
            <person name="Hart S.F.M."/>
            <person name="Yonemitsu M.A."/>
            <person name="Giersch R.M."/>
            <person name="Beal B.F."/>
            <person name="Arriagada G."/>
            <person name="Davis B.W."/>
            <person name="Ostrander E.A."/>
            <person name="Goff S.P."/>
            <person name="Metzger M.J."/>
        </authorList>
    </citation>
    <scope>NUCLEOTIDE SEQUENCE</scope>
    <source>
        <strain evidence="5">MELC-2E11</strain>
        <tissue evidence="5">Siphon/mantle</tissue>
    </source>
</reference>
<accession>A0ABY7D8X8</accession>
<dbReference type="InterPro" id="IPR011701">
    <property type="entry name" value="MFS"/>
</dbReference>
<feature type="transmembrane region" description="Helical" evidence="4">
    <location>
        <begin position="377"/>
        <end position="400"/>
    </location>
</feature>
<evidence type="ECO:0000313" key="5">
    <source>
        <dbReference type="EMBL" id="WAQ93551.1"/>
    </source>
</evidence>
<keyword evidence="6" id="KW-1185">Reference proteome</keyword>
<dbReference type="PANTHER" id="PTHR23121:SF9">
    <property type="entry name" value="SODIUM-DEPENDENT GLUCOSE TRANSPORTER 1"/>
    <property type="match status" value="1"/>
</dbReference>
<proteinExistence type="predicted"/>
<feature type="transmembrane region" description="Helical" evidence="4">
    <location>
        <begin position="114"/>
        <end position="134"/>
    </location>
</feature>
<feature type="transmembrane region" description="Helical" evidence="4">
    <location>
        <begin position="74"/>
        <end position="94"/>
    </location>
</feature>
<feature type="transmembrane region" description="Helical" evidence="4">
    <location>
        <begin position="406"/>
        <end position="430"/>
    </location>
</feature>
<evidence type="ECO:0000256" key="2">
    <source>
        <dbReference type="ARBA" id="ARBA00022989"/>
    </source>
</evidence>
<feature type="transmembrane region" description="Helical" evidence="4">
    <location>
        <begin position="293"/>
        <end position="312"/>
    </location>
</feature>
<evidence type="ECO:0000256" key="3">
    <source>
        <dbReference type="ARBA" id="ARBA00023136"/>
    </source>
</evidence>
<dbReference type="Gene3D" id="1.20.1250.20">
    <property type="entry name" value="MFS general substrate transporter like domains"/>
    <property type="match status" value="1"/>
</dbReference>
<keyword evidence="1 4" id="KW-0812">Transmembrane</keyword>
<feature type="transmembrane region" description="Helical" evidence="4">
    <location>
        <begin position="239"/>
        <end position="261"/>
    </location>
</feature>
<keyword evidence="2 4" id="KW-1133">Transmembrane helix</keyword>
<dbReference type="SUPFAM" id="SSF103473">
    <property type="entry name" value="MFS general substrate transporter"/>
    <property type="match status" value="1"/>
</dbReference>
<feature type="transmembrane region" description="Helical" evidence="4">
    <location>
        <begin position="195"/>
        <end position="218"/>
    </location>
</feature>
<dbReference type="InterPro" id="IPR036259">
    <property type="entry name" value="MFS_trans_sf"/>
</dbReference>
<dbReference type="PANTHER" id="PTHR23121">
    <property type="entry name" value="SODIUM-DEPENDENT GLUCOSE TRANSPORTER 1"/>
    <property type="match status" value="1"/>
</dbReference>
<evidence type="ECO:0000256" key="4">
    <source>
        <dbReference type="SAM" id="Phobius"/>
    </source>
</evidence>
<dbReference type="Proteomes" id="UP001164746">
    <property type="component" value="Chromosome 1"/>
</dbReference>
<organism evidence="5 6">
    <name type="scientific">Mya arenaria</name>
    <name type="common">Soft-shell clam</name>
    <dbReference type="NCBI Taxonomy" id="6604"/>
    <lineage>
        <taxon>Eukaryota</taxon>
        <taxon>Metazoa</taxon>
        <taxon>Spiralia</taxon>
        <taxon>Lophotrochozoa</taxon>
        <taxon>Mollusca</taxon>
        <taxon>Bivalvia</taxon>
        <taxon>Autobranchia</taxon>
        <taxon>Heteroconchia</taxon>
        <taxon>Euheterodonta</taxon>
        <taxon>Imparidentia</taxon>
        <taxon>Neoheterodontei</taxon>
        <taxon>Myida</taxon>
        <taxon>Myoidea</taxon>
        <taxon>Myidae</taxon>
        <taxon>Mya</taxon>
    </lineage>
</organism>